<keyword evidence="2" id="KW-0805">Transcription regulation</keyword>
<feature type="domain" description="NAC" evidence="6">
    <location>
        <begin position="6"/>
        <end position="144"/>
    </location>
</feature>
<dbReference type="SMR" id="A0A2C9VE39"/>
<gene>
    <name evidence="7" type="ORF">MANES_08G065000v8</name>
</gene>
<organism evidence="7 8">
    <name type="scientific">Manihot esculenta</name>
    <name type="common">Cassava</name>
    <name type="synonym">Jatropha manihot</name>
    <dbReference type="NCBI Taxonomy" id="3983"/>
    <lineage>
        <taxon>Eukaryota</taxon>
        <taxon>Viridiplantae</taxon>
        <taxon>Streptophyta</taxon>
        <taxon>Embryophyta</taxon>
        <taxon>Tracheophyta</taxon>
        <taxon>Spermatophyta</taxon>
        <taxon>Magnoliopsida</taxon>
        <taxon>eudicotyledons</taxon>
        <taxon>Gunneridae</taxon>
        <taxon>Pentapetalae</taxon>
        <taxon>rosids</taxon>
        <taxon>fabids</taxon>
        <taxon>Malpighiales</taxon>
        <taxon>Euphorbiaceae</taxon>
        <taxon>Crotonoideae</taxon>
        <taxon>Manihoteae</taxon>
        <taxon>Manihot</taxon>
    </lineage>
</organism>
<evidence type="ECO:0000256" key="2">
    <source>
        <dbReference type="ARBA" id="ARBA00023015"/>
    </source>
</evidence>
<accession>A0A2C9VE39</accession>
<sequence length="231" mass="25776">MANPIPDAGALIRPKDKELVNLLAEIILTDYEDPRIPVININAHEPWELPRLSGVVNSNDREWYFLRPSQKRNRRTTAAGYWKTSGYGSRIKERGEEIGTKTILVYHTGRTPTGVRTRWVIHEYNATCLPDVLRSFILCKVMDKSDGGGNSPNYIEGETGSDSNLMTDNSAYQATVNGTPQQVKEKNKLSFLQRIHAKIINHHELINAYSSGILSTGSRATAVSGLLGRLE</sequence>
<dbReference type="AlphaFoldDB" id="A0A2C9VE39"/>
<evidence type="ECO:0000313" key="7">
    <source>
        <dbReference type="EMBL" id="OAY43373.1"/>
    </source>
</evidence>
<dbReference type="InterPro" id="IPR003441">
    <property type="entry name" value="NAC-dom"/>
</dbReference>
<keyword evidence="3" id="KW-0238">DNA-binding</keyword>
<dbReference type="GO" id="GO:0005634">
    <property type="term" value="C:nucleus"/>
    <property type="evidence" value="ECO:0007669"/>
    <property type="project" value="UniProtKB-SubCell"/>
</dbReference>
<dbReference type="Pfam" id="PF02365">
    <property type="entry name" value="NAM"/>
    <property type="match status" value="1"/>
</dbReference>
<dbReference type="Proteomes" id="UP000091857">
    <property type="component" value="Chromosome 8"/>
</dbReference>
<dbReference type="GO" id="GO:0003677">
    <property type="term" value="F:DNA binding"/>
    <property type="evidence" value="ECO:0007669"/>
    <property type="project" value="UniProtKB-KW"/>
</dbReference>
<evidence type="ECO:0000313" key="8">
    <source>
        <dbReference type="Proteomes" id="UP000091857"/>
    </source>
</evidence>
<dbReference type="Gene3D" id="2.170.150.80">
    <property type="entry name" value="NAC domain"/>
    <property type="match status" value="1"/>
</dbReference>
<keyword evidence="5" id="KW-0539">Nucleus</keyword>
<dbReference type="EMBL" id="CM004394">
    <property type="protein sequence ID" value="OAY43373.1"/>
    <property type="molecule type" value="Genomic_DNA"/>
</dbReference>
<proteinExistence type="predicted"/>
<dbReference type="PROSITE" id="PS51005">
    <property type="entry name" value="NAC"/>
    <property type="match status" value="1"/>
</dbReference>
<evidence type="ECO:0000256" key="5">
    <source>
        <dbReference type="ARBA" id="ARBA00023242"/>
    </source>
</evidence>
<evidence type="ECO:0000259" key="6">
    <source>
        <dbReference type="PROSITE" id="PS51005"/>
    </source>
</evidence>
<keyword evidence="8" id="KW-1185">Reference proteome</keyword>
<evidence type="ECO:0000256" key="3">
    <source>
        <dbReference type="ARBA" id="ARBA00023125"/>
    </source>
</evidence>
<dbReference type="InterPro" id="IPR036093">
    <property type="entry name" value="NAC_dom_sf"/>
</dbReference>
<protein>
    <recommendedName>
        <fullName evidence="6">NAC domain-containing protein</fullName>
    </recommendedName>
</protein>
<reference evidence="8" key="1">
    <citation type="journal article" date="2016" name="Nat. Biotechnol.">
        <title>Sequencing wild and cultivated cassava and related species reveals extensive interspecific hybridization and genetic diversity.</title>
        <authorList>
            <person name="Bredeson J.V."/>
            <person name="Lyons J.B."/>
            <person name="Prochnik S.E."/>
            <person name="Wu G.A."/>
            <person name="Ha C.M."/>
            <person name="Edsinger-Gonzales E."/>
            <person name="Grimwood J."/>
            <person name="Schmutz J."/>
            <person name="Rabbi I.Y."/>
            <person name="Egesi C."/>
            <person name="Nauluvula P."/>
            <person name="Lebot V."/>
            <person name="Ndunguru J."/>
            <person name="Mkamilo G."/>
            <person name="Bart R.S."/>
            <person name="Setter T.L."/>
            <person name="Gleadow R.M."/>
            <person name="Kulakow P."/>
            <person name="Ferguson M.E."/>
            <person name="Rounsley S."/>
            <person name="Rokhsar D.S."/>
        </authorList>
    </citation>
    <scope>NUCLEOTIDE SEQUENCE [LARGE SCALE GENOMIC DNA]</scope>
    <source>
        <strain evidence="8">cv. AM560-2</strain>
    </source>
</reference>
<evidence type="ECO:0000256" key="1">
    <source>
        <dbReference type="ARBA" id="ARBA00004123"/>
    </source>
</evidence>
<dbReference type="Gramene" id="Manes.08G065000.1.v8.1">
    <property type="protein sequence ID" value="Manes.08G065000.1.v8.1.CDS"/>
    <property type="gene ID" value="Manes.08G065000.v8.1"/>
</dbReference>
<keyword evidence="4" id="KW-0804">Transcription</keyword>
<name>A0A2C9VE39_MANES</name>
<comment type="subcellular location">
    <subcellularLocation>
        <location evidence="1">Nucleus</location>
    </subcellularLocation>
</comment>
<comment type="caution">
    <text evidence="7">The sequence shown here is derived from an EMBL/GenBank/DDBJ whole genome shotgun (WGS) entry which is preliminary data.</text>
</comment>
<dbReference type="GO" id="GO:0006355">
    <property type="term" value="P:regulation of DNA-templated transcription"/>
    <property type="evidence" value="ECO:0007669"/>
    <property type="project" value="InterPro"/>
</dbReference>
<dbReference type="SUPFAM" id="SSF101941">
    <property type="entry name" value="NAC domain"/>
    <property type="match status" value="1"/>
</dbReference>
<evidence type="ECO:0000256" key="4">
    <source>
        <dbReference type="ARBA" id="ARBA00023163"/>
    </source>
</evidence>
<dbReference type="PANTHER" id="PTHR31989">
    <property type="entry name" value="NAC DOMAIN-CONTAINING PROTEIN 82-RELATED"/>
    <property type="match status" value="1"/>
</dbReference>